<dbReference type="OrthoDB" id="9797588at2"/>
<dbReference type="GO" id="GO:0016020">
    <property type="term" value="C:membrane"/>
    <property type="evidence" value="ECO:0007669"/>
    <property type="project" value="InterPro"/>
</dbReference>
<keyword evidence="1" id="KW-1133">Transmembrane helix</keyword>
<reference evidence="3 4" key="1">
    <citation type="submission" date="2016-10" db="EMBL/GenBank/DDBJ databases">
        <authorList>
            <person name="de Groot N.N."/>
        </authorList>
    </citation>
    <scope>NUCLEOTIDE SEQUENCE [LARGE SCALE GENOMIC DNA]</scope>
    <source>
        <strain evidence="3 4">DSM 7343</strain>
    </source>
</reference>
<dbReference type="STRING" id="37625.SAMN05660420_00452"/>
<evidence type="ECO:0000259" key="2">
    <source>
        <dbReference type="PROSITE" id="PS50885"/>
    </source>
</evidence>
<keyword evidence="1" id="KW-0812">Transmembrane</keyword>
<dbReference type="SMART" id="SM00304">
    <property type="entry name" value="HAMP"/>
    <property type="match status" value="1"/>
</dbReference>
<dbReference type="PROSITE" id="PS50885">
    <property type="entry name" value="HAMP"/>
    <property type="match status" value="1"/>
</dbReference>
<dbReference type="InterPro" id="IPR021796">
    <property type="entry name" value="Tll0287-like_dom"/>
</dbReference>
<feature type="domain" description="HAMP" evidence="2">
    <location>
        <begin position="235"/>
        <end position="288"/>
    </location>
</feature>
<evidence type="ECO:0000313" key="4">
    <source>
        <dbReference type="Proteomes" id="UP000199409"/>
    </source>
</evidence>
<keyword evidence="4" id="KW-1185">Reference proteome</keyword>
<dbReference type="Pfam" id="PF11845">
    <property type="entry name" value="Tll0287-like"/>
    <property type="match status" value="1"/>
</dbReference>
<dbReference type="GO" id="GO:0007165">
    <property type="term" value="P:signal transduction"/>
    <property type="evidence" value="ECO:0007669"/>
    <property type="project" value="InterPro"/>
</dbReference>
<evidence type="ECO:0000313" key="3">
    <source>
        <dbReference type="EMBL" id="SDZ81638.1"/>
    </source>
</evidence>
<organism evidence="3 4">
    <name type="scientific">Desulfuromusa kysingii</name>
    <dbReference type="NCBI Taxonomy" id="37625"/>
    <lineage>
        <taxon>Bacteria</taxon>
        <taxon>Pseudomonadati</taxon>
        <taxon>Thermodesulfobacteriota</taxon>
        <taxon>Desulfuromonadia</taxon>
        <taxon>Desulfuromonadales</taxon>
        <taxon>Geopsychrobacteraceae</taxon>
        <taxon>Desulfuromusa</taxon>
    </lineage>
</organism>
<proteinExistence type="predicted"/>
<dbReference type="CDD" id="cd06225">
    <property type="entry name" value="HAMP"/>
    <property type="match status" value="1"/>
</dbReference>
<keyword evidence="1" id="KW-0472">Membrane</keyword>
<gene>
    <name evidence="3" type="ORF">SAMN05660420_00452</name>
</gene>
<dbReference type="RefSeq" id="WP_092344303.1">
    <property type="nucleotide sequence ID" value="NZ_FNQN01000001.1"/>
</dbReference>
<dbReference type="Pfam" id="PF00672">
    <property type="entry name" value="HAMP"/>
    <property type="match status" value="1"/>
</dbReference>
<dbReference type="Proteomes" id="UP000199409">
    <property type="component" value="Unassembled WGS sequence"/>
</dbReference>
<name>A0A1H3W5R2_9BACT</name>
<dbReference type="Gene3D" id="6.10.340.10">
    <property type="match status" value="1"/>
</dbReference>
<feature type="transmembrane region" description="Helical" evidence="1">
    <location>
        <begin position="210"/>
        <end position="233"/>
    </location>
</feature>
<accession>A0A1H3W5R2</accession>
<dbReference type="AlphaFoldDB" id="A0A1H3W5R2"/>
<evidence type="ECO:0000256" key="1">
    <source>
        <dbReference type="SAM" id="Phobius"/>
    </source>
</evidence>
<dbReference type="InterPro" id="IPR003660">
    <property type="entry name" value="HAMP_dom"/>
</dbReference>
<protein>
    <submittedName>
        <fullName evidence="3">HAMP domain-containing protein</fullName>
    </submittedName>
</protein>
<sequence length="288" mass="31793">MGIRMRSILVMGVLGLLAIAVIGITSYKLSVNNALAEAKTKSNIILNYAMATKNYMAQVQKPLVQELIEKDRFYPELMSGFVAARGTFDIFKQASPDYVFKQATIDPLNPSNRADADEIEFIKNFDQNRSLKSSEGRITKNGTEVFYFAQPIRTDKSSCLTCHGDPYDAPKDQIEIYGDETGYNWKMNDTVAAFVVYIPTAAAIAAAKNLALTLVLVGAGGIVMILLILWFFLDRSVVLPIVQLAEKTESFSLGEQLNDPIVATSKDEIGALSHAIERLRISLVKLLQ</sequence>
<dbReference type="EMBL" id="FNQN01000001">
    <property type="protein sequence ID" value="SDZ81638.1"/>
    <property type="molecule type" value="Genomic_DNA"/>
</dbReference>